<dbReference type="Proteomes" id="UP000295252">
    <property type="component" value="Chromosome V"/>
</dbReference>
<dbReference type="AlphaFoldDB" id="A0A068V3S6"/>
<organism evidence="1 2">
    <name type="scientific">Coffea canephora</name>
    <name type="common">Robusta coffee</name>
    <dbReference type="NCBI Taxonomy" id="49390"/>
    <lineage>
        <taxon>Eukaryota</taxon>
        <taxon>Viridiplantae</taxon>
        <taxon>Streptophyta</taxon>
        <taxon>Embryophyta</taxon>
        <taxon>Tracheophyta</taxon>
        <taxon>Spermatophyta</taxon>
        <taxon>Magnoliopsida</taxon>
        <taxon>eudicotyledons</taxon>
        <taxon>Gunneridae</taxon>
        <taxon>Pentapetalae</taxon>
        <taxon>asterids</taxon>
        <taxon>lamiids</taxon>
        <taxon>Gentianales</taxon>
        <taxon>Rubiaceae</taxon>
        <taxon>Ixoroideae</taxon>
        <taxon>Gardenieae complex</taxon>
        <taxon>Bertiereae - Coffeeae clade</taxon>
        <taxon>Coffeeae</taxon>
        <taxon>Coffea</taxon>
    </lineage>
</organism>
<dbReference type="EMBL" id="HG739183">
    <property type="protein sequence ID" value="CDP15455.1"/>
    <property type="molecule type" value="Genomic_DNA"/>
</dbReference>
<reference evidence="2" key="1">
    <citation type="journal article" date="2014" name="Science">
        <title>The coffee genome provides insight into the convergent evolution of caffeine biosynthesis.</title>
        <authorList>
            <person name="Denoeud F."/>
            <person name="Carretero-Paulet L."/>
            <person name="Dereeper A."/>
            <person name="Droc G."/>
            <person name="Guyot R."/>
            <person name="Pietrella M."/>
            <person name="Zheng C."/>
            <person name="Alberti A."/>
            <person name="Anthony F."/>
            <person name="Aprea G."/>
            <person name="Aury J.M."/>
            <person name="Bento P."/>
            <person name="Bernard M."/>
            <person name="Bocs S."/>
            <person name="Campa C."/>
            <person name="Cenci A."/>
            <person name="Combes M.C."/>
            <person name="Crouzillat D."/>
            <person name="Da Silva C."/>
            <person name="Daddiego L."/>
            <person name="De Bellis F."/>
            <person name="Dussert S."/>
            <person name="Garsmeur O."/>
            <person name="Gayraud T."/>
            <person name="Guignon V."/>
            <person name="Jahn K."/>
            <person name="Jamilloux V."/>
            <person name="Joet T."/>
            <person name="Labadie K."/>
            <person name="Lan T."/>
            <person name="Leclercq J."/>
            <person name="Lepelley M."/>
            <person name="Leroy T."/>
            <person name="Li L.T."/>
            <person name="Librado P."/>
            <person name="Lopez L."/>
            <person name="Munoz A."/>
            <person name="Noel B."/>
            <person name="Pallavicini A."/>
            <person name="Perrotta G."/>
            <person name="Poncet V."/>
            <person name="Pot D."/>
            <person name="Priyono X."/>
            <person name="Rigoreau M."/>
            <person name="Rouard M."/>
            <person name="Rozas J."/>
            <person name="Tranchant-Dubreuil C."/>
            <person name="VanBuren R."/>
            <person name="Zhang Q."/>
            <person name="Andrade A.C."/>
            <person name="Argout X."/>
            <person name="Bertrand B."/>
            <person name="de Kochko A."/>
            <person name="Graziosi G."/>
            <person name="Henry R.J."/>
            <person name="Jayarama X."/>
            <person name="Ming R."/>
            <person name="Nagai C."/>
            <person name="Rounsley S."/>
            <person name="Sankoff D."/>
            <person name="Giuliano G."/>
            <person name="Albert V.A."/>
            <person name="Wincker P."/>
            <person name="Lashermes P."/>
        </authorList>
    </citation>
    <scope>NUCLEOTIDE SEQUENCE [LARGE SCALE GENOMIC DNA]</scope>
    <source>
        <strain evidence="2">cv. DH200-94</strain>
    </source>
</reference>
<accession>A0A068V3S6</accession>
<dbReference type="Gramene" id="CDP15455">
    <property type="protein sequence ID" value="CDP15455"/>
    <property type="gene ID" value="GSCOC_T00043190001"/>
</dbReference>
<sequence length="90" mass="10177">MMVCLLGKGFLALNRSIRALPKETLPPPLYGDNLVFLYMKSYAFQHKLLSQSDGANTLVQGYYKVDGRDAMINGLCRRSKFLCRRGTIQC</sequence>
<dbReference type="InParanoid" id="A0A068V3S6"/>
<protein>
    <submittedName>
        <fullName evidence="1">Uncharacterized protein</fullName>
    </submittedName>
</protein>
<gene>
    <name evidence="1" type="ORF">GSCOC_T00043190001</name>
</gene>
<evidence type="ECO:0000313" key="1">
    <source>
        <dbReference type="EMBL" id="CDP15455.1"/>
    </source>
</evidence>
<proteinExistence type="predicted"/>
<evidence type="ECO:0000313" key="2">
    <source>
        <dbReference type="Proteomes" id="UP000295252"/>
    </source>
</evidence>
<name>A0A068V3S6_COFCA</name>
<keyword evidence="2" id="KW-1185">Reference proteome</keyword>